<dbReference type="GO" id="GO:0006338">
    <property type="term" value="P:chromatin remodeling"/>
    <property type="evidence" value="ECO:0007669"/>
    <property type="project" value="EnsemblFungi"/>
</dbReference>
<dbReference type="EMBL" id="CR382139">
    <property type="protein sequence ID" value="CAG90472.2"/>
    <property type="molecule type" value="Genomic_DNA"/>
</dbReference>
<dbReference type="FunCoup" id="Q6BIH3">
    <property type="interactions" value="919"/>
</dbReference>
<evidence type="ECO:0000313" key="4">
    <source>
        <dbReference type="Proteomes" id="UP000000599"/>
    </source>
</evidence>
<feature type="region of interest" description="Disordered" evidence="2">
    <location>
        <begin position="1"/>
        <end position="72"/>
    </location>
</feature>
<dbReference type="SMART" id="SM00268">
    <property type="entry name" value="ACTIN"/>
    <property type="match status" value="1"/>
</dbReference>
<dbReference type="STRING" id="284592.Q6BIH3"/>
<organism evidence="3 4">
    <name type="scientific">Debaryomyces hansenii (strain ATCC 36239 / CBS 767 / BCRC 21394 / JCM 1990 / NBRC 0083 / IGC 2968)</name>
    <name type="common">Yeast</name>
    <name type="synonym">Torulaspora hansenii</name>
    <dbReference type="NCBI Taxonomy" id="284592"/>
    <lineage>
        <taxon>Eukaryota</taxon>
        <taxon>Fungi</taxon>
        <taxon>Dikarya</taxon>
        <taxon>Ascomycota</taxon>
        <taxon>Saccharomycotina</taxon>
        <taxon>Pichiomycetes</taxon>
        <taxon>Debaryomycetaceae</taxon>
        <taxon>Debaryomyces</taxon>
    </lineage>
</organism>
<dbReference type="HOGENOM" id="CLU_006974_0_1_1"/>
<dbReference type="GO" id="GO:0006312">
    <property type="term" value="P:mitotic recombination"/>
    <property type="evidence" value="ECO:0007669"/>
    <property type="project" value="EnsemblFungi"/>
</dbReference>
<dbReference type="Proteomes" id="UP000000599">
    <property type="component" value="Chromosome G"/>
</dbReference>
<dbReference type="GeneID" id="2904895"/>
<evidence type="ECO:0000313" key="3">
    <source>
        <dbReference type="EMBL" id="CAG90472.2"/>
    </source>
</evidence>
<dbReference type="GO" id="GO:0006302">
    <property type="term" value="P:double-strand break repair"/>
    <property type="evidence" value="ECO:0007669"/>
    <property type="project" value="EnsemblFungi"/>
</dbReference>
<dbReference type="Gene3D" id="3.90.640.10">
    <property type="entry name" value="Actin, Chain A, domain 4"/>
    <property type="match status" value="1"/>
</dbReference>
<dbReference type="SUPFAM" id="SSF53067">
    <property type="entry name" value="Actin-like ATPase domain"/>
    <property type="match status" value="2"/>
</dbReference>
<protein>
    <submittedName>
        <fullName evidence="3">DEHA2G10406p</fullName>
    </submittedName>
</protein>
<keyword evidence="4" id="KW-1185">Reference proteome</keyword>
<dbReference type="GO" id="GO:0003729">
    <property type="term" value="F:mRNA binding"/>
    <property type="evidence" value="ECO:0007669"/>
    <property type="project" value="EnsemblFungi"/>
</dbReference>
<dbReference type="GO" id="GO:0031011">
    <property type="term" value="C:Ino80 complex"/>
    <property type="evidence" value="ECO:0007669"/>
    <property type="project" value="EnsemblFungi"/>
</dbReference>
<dbReference type="KEGG" id="dha:DEHA2G10406g"/>
<dbReference type="InParanoid" id="Q6BIH3"/>
<feature type="region of interest" description="Disordered" evidence="2">
    <location>
        <begin position="173"/>
        <end position="202"/>
    </location>
</feature>
<sequence length="849" mass="97015">MTNEVSDPQEIPPSDAGKELPQVSEVKNEETNDEDSSNEGDSQAKKRKKGPAPGKKPSAEVLQRRKEGRRKAAATIANNIKKTGIGRFEEQNGFTLTSVKQIPLINQKNYYTDYLKKDEQVSFIRNWRTEKLLAQKLKNLKKDELKKDDSDTNETKNFDNFNLNDIETEMNKKKSATALVEEEEEEEEEEDENENEEISEEKARLGFDTIIIHPGSSNIRIGRATDAFPKTVPTVIAIPNTNKHEQTDNTVPTPVRTVDEEGHVFYNEEFDEVKESVTKDFKARMRYYKRRMLPNSRETAANYNKRQEPEMIPDHNDPMKKEWIDLKDPKYNKNKFFVGEEALSLPICEKFTDWKLRYPVINGRFNEASDDYESCQEIMGDLSNIIVESLSDLDIKKPQLANLKAILIIPDLYDKMQVETWCDLLFRQVGFGRIGIIQESVSATFGAGATSACVVDVGSQTTSIACVDEGMVINDSRIVLNYGGDNITETFIKLLLQSQFPYKDINLSSRNEDWELAQTLKHNFITFQDADIAVQLYHFYQRKPYETTKKYEFKVFDEVMLAPLGLFYPDLFQIDKTAHDTKKLFSPSVDQYSGKPNNPYSKSQENIMSKFVHSDLSDEALLNRILDERNDMKSTNPYSKPKPTRTSANEDPHLNCSTPLEKAIIESITNAGVVSDFSKTKKFYDNLLIVGGGFAKVSGFDSVLSDRINIWRPKFLSSSTLDEMLDYVSTERSKVDALRSQLIADYKARKKGPDQALDDVELTDDEMAEIDSQTQLTLDLDHIDSISDKGSALPVNVLPPPREFDPEMLTWKGGSVYGRLKVVNEMWVTQKDWDLLQSRCLYYKSLFNY</sequence>
<dbReference type="InterPro" id="IPR043129">
    <property type="entry name" value="ATPase_NBD"/>
</dbReference>
<evidence type="ECO:0000256" key="2">
    <source>
        <dbReference type="SAM" id="MobiDB-lite"/>
    </source>
</evidence>
<dbReference type="InterPro" id="IPR004000">
    <property type="entry name" value="Actin"/>
</dbReference>
<dbReference type="AlphaFoldDB" id="Q6BIH3"/>
<dbReference type="OMA" id="AYKCMWA"/>
<dbReference type="Pfam" id="PF00022">
    <property type="entry name" value="Actin"/>
    <property type="match status" value="1"/>
</dbReference>
<comment type="similarity">
    <text evidence="1">Belongs to the actin family.</text>
</comment>
<feature type="compositionally biased region" description="Polar residues" evidence="2">
    <location>
        <begin position="633"/>
        <end position="647"/>
    </location>
</feature>
<feature type="region of interest" description="Disordered" evidence="2">
    <location>
        <begin position="631"/>
        <end position="653"/>
    </location>
</feature>
<dbReference type="Gene3D" id="3.30.420.580">
    <property type="match status" value="1"/>
</dbReference>
<reference evidence="3 4" key="1">
    <citation type="journal article" date="2004" name="Nature">
        <title>Genome evolution in yeasts.</title>
        <authorList>
            <consortium name="Genolevures"/>
            <person name="Dujon B."/>
            <person name="Sherman D."/>
            <person name="Fischer G."/>
            <person name="Durrens P."/>
            <person name="Casaregola S."/>
            <person name="Lafontaine I."/>
            <person name="de Montigny J."/>
            <person name="Marck C."/>
            <person name="Neuveglise C."/>
            <person name="Talla E."/>
            <person name="Goffard N."/>
            <person name="Frangeul L."/>
            <person name="Aigle M."/>
            <person name="Anthouard V."/>
            <person name="Babour A."/>
            <person name="Barbe V."/>
            <person name="Barnay S."/>
            <person name="Blanchin S."/>
            <person name="Beckerich J.M."/>
            <person name="Beyne E."/>
            <person name="Bleykasten C."/>
            <person name="Boisrame A."/>
            <person name="Boyer J."/>
            <person name="Cattolico L."/>
            <person name="Confanioleri F."/>
            <person name="de Daruvar A."/>
            <person name="Despons L."/>
            <person name="Fabre E."/>
            <person name="Fairhead C."/>
            <person name="Ferry-Dumazet H."/>
            <person name="Groppi A."/>
            <person name="Hantraye F."/>
            <person name="Hennequin C."/>
            <person name="Jauniaux N."/>
            <person name="Joyet P."/>
            <person name="Kachouri R."/>
            <person name="Kerrest A."/>
            <person name="Koszul R."/>
            <person name="Lemaire M."/>
            <person name="Lesur I."/>
            <person name="Ma L."/>
            <person name="Muller H."/>
            <person name="Nicaud J.M."/>
            <person name="Nikolski M."/>
            <person name="Oztas S."/>
            <person name="Ozier-Kalogeropoulos O."/>
            <person name="Pellenz S."/>
            <person name="Potier S."/>
            <person name="Richard G.F."/>
            <person name="Straub M.L."/>
            <person name="Suleau A."/>
            <person name="Swennene D."/>
            <person name="Tekaia F."/>
            <person name="Wesolowski-Louvel M."/>
            <person name="Westhof E."/>
            <person name="Wirth B."/>
            <person name="Zeniou-Meyer M."/>
            <person name="Zivanovic I."/>
            <person name="Bolotin-Fukuhara M."/>
            <person name="Thierry A."/>
            <person name="Bouchier C."/>
            <person name="Caudron B."/>
            <person name="Scarpelli C."/>
            <person name="Gaillardin C."/>
            <person name="Weissenbach J."/>
            <person name="Wincker P."/>
            <person name="Souciet J.L."/>
        </authorList>
    </citation>
    <scope>NUCLEOTIDE SEQUENCE [LARGE SCALE GENOMIC DNA]</scope>
    <source>
        <strain evidence="4">ATCC 36239 / CBS 767 / BCRC 21394 / JCM 1990 / NBRC 0083 / IGC 2968</strain>
    </source>
</reference>
<dbReference type="Gene3D" id="3.30.420.40">
    <property type="match status" value="1"/>
</dbReference>
<evidence type="ECO:0000256" key="1">
    <source>
        <dbReference type="RuleBase" id="RU000487"/>
    </source>
</evidence>
<dbReference type="OrthoDB" id="5572108at2759"/>
<accession>Q6BIH3</accession>
<proteinExistence type="inferred from homology"/>
<dbReference type="CDD" id="cd10206">
    <property type="entry name" value="ASKHA_NBD_Arp8-like"/>
    <property type="match status" value="1"/>
</dbReference>
<dbReference type="eggNOG" id="KOG0797">
    <property type="taxonomic scope" value="Eukaryota"/>
</dbReference>
<dbReference type="PANTHER" id="PTHR11937">
    <property type="entry name" value="ACTIN"/>
    <property type="match status" value="1"/>
</dbReference>
<name>Q6BIH3_DEBHA</name>
<dbReference type="RefSeq" id="XP_461998.2">
    <property type="nucleotide sequence ID" value="XM_461998.1"/>
</dbReference>
<feature type="compositionally biased region" description="Acidic residues" evidence="2">
    <location>
        <begin position="180"/>
        <end position="199"/>
    </location>
</feature>
<gene>
    <name evidence="3" type="ordered locus">DEHA2G10406g</name>
</gene>